<feature type="compositionally biased region" description="Low complexity" evidence="1">
    <location>
        <begin position="377"/>
        <end position="393"/>
    </location>
</feature>
<keyword evidence="4" id="KW-1185">Reference proteome</keyword>
<dbReference type="Proteomes" id="UP000734854">
    <property type="component" value="Unassembled WGS sequence"/>
</dbReference>
<keyword evidence="2" id="KW-1133">Transmembrane helix</keyword>
<keyword evidence="2" id="KW-0812">Transmembrane</keyword>
<gene>
    <name evidence="3" type="ORF">ZIOFF_048892</name>
</gene>
<feature type="transmembrane region" description="Helical" evidence="2">
    <location>
        <begin position="321"/>
        <end position="348"/>
    </location>
</feature>
<dbReference type="PANTHER" id="PTHR36381">
    <property type="entry name" value="ETHYLENE-REGULATED TRANSCRIPT 2 (ERT2)"/>
    <property type="match status" value="1"/>
</dbReference>
<feature type="transmembrane region" description="Helical" evidence="2">
    <location>
        <begin position="112"/>
        <end position="131"/>
    </location>
</feature>
<feature type="region of interest" description="Disordered" evidence="1">
    <location>
        <begin position="373"/>
        <end position="416"/>
    </location>
</feature>
<feature type="transmembrane region" description="Helical" evidence="2">
    <location>
        <begin position="137"/>
        <end position="155"/>
    </location>
</feature>
<dbReference type="AlphaFoldDB" id="A0A8J5FT74"/>
<evidence type="ECO:0000313" key="3">
    <source>
        <dbReference type="EMBL" id="KAG6493889.1"/>
    </source>
</evidence>
<keyword evidence="2" id="KW-0472">Membrane</keyword>
<feature type="region of interest" description="Disordered" evidence="1">
    <location>
        <begin position="63"/>
        <end position="83"/>
    </location>
</feature>
<dbReference type="PANTHER" id="PTHR36381:SF1">
    <property type="entry name" value="ETHYLENE-REGULATED TRANSCRIPT 2 (ERT2)"/>
    <property type="match status" value="1"/>
</dbReference>
<proteinExistence type="predicted"/>
<evidence type="ECO:0000256" key="1">
    <source>
        <dbReference type="SAM" id="MobiDB-lite"/>
    </source>
</evidence>
<evidence type="ECO:0000256" key="2">
    <source>
        <dbReference type="SAM" id="Phobius"/>
    </source>
</evidence>
<dbReference type="EMBL" id="JACMSC010000013">
    <property type="protein sequence ID" value="KAG6493889.1"/>
    <property type="molecule type" value="Genomic_DNA"/>
</dbReference>
<protein>
    <submittedName>
        <fullName evidence="3">Uncharacterized protein</fullName>
    </submittedName>
</protein>
<accession>A0A8J5FT74</accession>
<sequence length="416" mass="44148">MHFPRKKPPQAAAGGGSGVSRIVSCLRPDGGGGGGGGSLVVQTGFPTSLADLFLKNRSRLKVPSRKKRKKLPETTASSSADADAPDHVAAFAAPPWGNADAVSAVRQKDTGFGIASGTLLIVAGVMLALAIERNKLVGGIMLFAVVLWLLDSLGFRHLRSRTPRSDASSTASGRWNLQGRGFVSPIREIGIDSCSDSAGSDSSSLDSMDQHQKRQFLLEKRDFSAIRKAQTPKKLLSKLVPKKFNAQRRNNTNQNDLFSSPSGKDDFNGVTEIEEEESTNTSDDSDDSSAFCIRDVLGINASAESIQEHGSGTQARSSRQLVFCAVVLLGLCGGKCVALVLILSWFLLQKSVNGFWSREKSIDGNGFFTDATNPNVSRSSPPASIPPAALSWSGGTEDEAAPPSRLTTADGQFLLP</sequence>
<comment type="caution">
    <text evidence="3">The sequence shown here is derived from an EMBL/GenBank/DDBJ whole genome shotgun (WGS) entry which is preliminary data.</text>
</comment>
<organism evidence="3 4">
    <name type="scientific">Zingiber officinale</name>
    <name type="common">Ginger</name>
    <name type="synonym">Amomum zingiber</name>
    <dbReference type="NCBI Taxonomy" id="94328"/>
    <lineage>
        <taxon>Eukaryota</taxon>
        <taxon>Viridiplantae</taxon>
        <taxon>Streptophyta</taxon>
        <taxon>Embryophyta</taxon>
        <taxon>Tracheophyta</taxon>
        <taxon>Spermatophyta</taxon>
        <taxon>Magnoliopsida</taxon>
        <taxon>Liliopsida</taxon>
        <taxon>Zingiberales</taxon>
        <taxon>Zingiberaceae</taxon>
        <taxon>Zingiber</taxon>
    </lineage>
</organism>
<feature type="region of interest" description="Disordered" evidence="1">
    <location>
        <begin position="1"/>
        <end position="27"/>
    </location>
</feature>
<evidence type="ECO:0000313" key="4">
    <source>
        <dbReference type="Proteomes" id="UP000734854"/>
    </source>
</evidence>
<reference evidence="3 4" key="1">
    <citation type="submission" date="2020-08" db="EMBL/GenBank/DDBJ databases">
        <title>Plant Genome Project.</title>
        <authorList>
            <person name="Zhang R.-G."/>
        </authorList>
    </citation>
    <scope>NUCLEOTIDE SEQUENCE [LARGE SCALE GENOMIC DNA]</scope>
    <source>
        <tissue evidence="3">Rhizome</tissue>
    </source>
</reference>
<name>A0A8J5FT74_ZINOF</name>